<evidence type="ECO:0000256" key="1">
    <source>
        <dbReference type="SAM" id="Phobius"/>
    </source>
</evidence>
<dbReference type="SUPFAM" id="SSF52788">
    <property type="entry name" value="Phosphotyrosine protein phosphatases I"/>
    <property type="match status" value="1"/>
</dbReference>
<dbReference type="Proteomes" id="UP000251889">
    <property type="component" value="Unassembled WGS sequence"/>
</dbReference>
<comment type="caution">
    <text evidence="2">The sequence shown here is derived from an EMBL/GenBank/DDBJ whole genome shotgun (WGS) entry which is preliminary data.</text>
</comment>
<dbReference type="AlphaFoldDB" id="A0A364Y892"/>
<dbReference type="EMBL" id="QMFY01000002">
    <property type="protein sequence ID" value="RAW02080.1"/>
    <property type="molecule type" value="Genomic_DNA"/>
</dbReference>
<keyword evidence="1" id="KW-0812">Transmembrane</keyword>
<dbReference type="Gene3D" id="3.40.50.2300">
    <property type="match status" value="1"/>
</dbReference>
<protein>
    <recommendedName>
        <fullName evidence="4">Phosphotyrosine protein phosphatase I domain-containing protein</fullName>
    </recommendedName>
</protein>
<evidence type="ECO:0008006" key="4">
    <source>
        <dbReference type="Google" id="ProtNLM"/>
    </source>
</evidence>
<gene>
    <name evidence="2" type="ORF">DQQ10_05885</name>
</gene>
<proteinExistence type="predicted"/>
<keyword evidence="1" id="KW-0472">Membrane</keyword>
<sequence length="176" mass="20173">MNASTEYWKSFTYRDLSYVFKNLKTKRCMKFVFFLVCCVISVSMNAQMRKVVFICEHGAAKSVIAADYFNKQAKQRSIPFEAVCRATAPDSTLNSATRAGLKRDNIKPNLSPKKISPGDTVNAERIILFTPLPTDFRTAVKTEDWSTLKNIDVDYTRRRNAIIEQINMLLDELEKQ</sequence>
<keyword evidence="3" id="KW-1185">Reference proteome</keyword>
<feature type="transmembrane region" description="Helical" evidence="1">
    <location>
        <begin position="31"/>
        <end position="48"/>
    </location>
</feature>
<evidence type="ECO:0000313" key="3">
    <source>
        <dbReference type="Proteomes" id="UP000251889"/>
    </source>
</evidence>
<keyword evidence="1" id="KW-1133">Transmembrane helix</keyword>
<name>A0A364Y892_9BACT</name>
<evidence type="ECO:0000313" key="2">
    <source>
        <dbReference type="EMBL" id="RAW02080.1"/>
    </source>
</evidence>
<reference evidence="2 3" key="1">
    <citation type="submission" date="2018-06" db="EMBL/GenBank/DDBJ databases">
        <title>Chryseolinea flavus sp. nov., a member of the phylum Bacteroidetes isolated from soil.</title>
        <authorList>
            <person name="Li Y."/>
            <person name="Wang J."/>
        </authorList>
    </citation>
    <scope>NUCLEOTIDE SEQUENCE [LARGE SCALE GENOMIC DNA]</scope>
    <source>
        <strain evidence="2 3">SDU1-6</strain>
    </source>
</reference>
<accession>A0A364Y892</accession>
<dbReference type="InterPro" id="IPR036196">
    <property type="entry name" value="Ptyr_pPase_sf"/>
</dbReference>
<organism evidence="2 3">
    <name type="scientific">Pseudochryseolinea flava</name>
    <dbReference type="NCBI Taxonomy" id="2059302"/>
    <lineage>
        <taxon>Bacteria</taxon>
        <taxon>Pseudomonadati</taxon>
        <taxon>Bacteroidota</taxon>
        <taxon>Cytophagia</taxon>
        <taxon>Cytophagales</taxon>
        <taxon>Fulvivirgaceae</taxon>
        <taxon>Pseudochryseolinea</taxon>
    </lineage>
</organism>